<keyword evidence="2" id="KW-0560">Oxidoreductase</keyword>
<dbReference type="PROSITE" id="PS00061">
    <property type="entry name" value="ADH_SHORT"/>
    <property type="match status" value="1"/>
</dbReference>
<comment type="similarity">
    <text evidence="1 3">Belongs to the short-chain dehydrogenases/reductases (SDR) family.</text>
</comment>
<dbReference type="RefSeq" id="WP_239361927.1">
    <property type="nucleotide sequence ID" value="NZ_JAKREW010000001.1"/>
</dbReference>
<dbReference type="InterPro" id="IPR057326">
    <property type="entry name" value="KR_dom"/>
</dbReference>
<dbReference type="Gene3D" id="3.40.50.720">
    <property type="entry name" value="NAD(P)-binding Rossmann-like Domain"/>
    <property type="match status" value="1"/>
</dbReference>
<dbReference type="EMBL" id="JAKREW010000001">
    <property type="protein sequence ID" value="MCG7503979.1"/>
    <property type="molecule type" value="Genomic_DNA"/>
</dbReference>
<dbReference type="InterPro" id="IPR002347">
    <property type="entry name" value="SDR_fam"/>
</dbReference>
<dbReference type="Pfam" id="PF00106">
    <property type="entry name" value="adh_short"/>
    <property type="match status" value="1"/>
</dbReference>
<dbReference type="SUPFAM" id="SSF51735">
    <property type="entry name" value="NAD(P)-binding Rossmann-fold domains"/>
    <property type="match status" value="1"/>
</dbReference>
<dbReference type="SMART" id="SM00822">
    <property type="entry name" value="PKS_KR"/>
    <property type="match status" value="1"/>
</dbReference>
<evidence type="ECO:0000256" key="1">
    <source>
        <dbReference type="ARBA" id="ARBA00006484"/>
    </source>
</evidence>
<comment type="caution">
    <text evidence="5">The sequence shown here is derived from an EMBL/GenBank/DDBJ whole genome shotgun (WGS) entry which is preliminary data.</text>
</comment>
<evidence type="ECO:0000313" key="6">
    <source>
        <dbReference type="Proteomes" id="UP001201701"/>
    </source>
</evidence>
<protein>
    <submittedName>
        <fullName evidence="5">SDR family NAD(P)-dependent oxidoreductase</fullName>
    </submittedName>
</protein>
<dbReference type="InterPro" id="IPR020904">
    <property type="entry name" value="Sc_DH/Rdtase_CS"/>
</dbReference>
<dbReference type="PANTHER" id="PTHR43115:SF4">
    <property type="entry name" value="DEHYDROGENASE_REDUCTASE SDR FAMILY MEMBER 11"/>
    <property type="match status" value="1"/>
</dbReference>
<sequence>MTITVSARPLAGKVALVTGASSGIGEATALALSMAGADVAIVARRAERLKALAERIEKAGGKVFAIEADIARANSAQGLVNDVLAHGKRLDIIVNNAGVMLLSPVSEAHSEDWRQMIEVNLVALMELTRAALPHLKESKGHIVNVSSVAGRVANPGAAGYAATKFGVVAFSEALRREVYADKVRVTVIEPGMVETELGDHITNPGMKANLEQRRAAMEPLQSEDIAAAVLFAVTQPPRVNVNEILIRPTDQER</sequence>
<dbReference type="Proteomes" id="UP001201701">
    <property type="component" value="Unassembled WGS sequence"/>
</dbReference>
<organism evidence="5 6">
    <name type="scientific">Mesorhizobium retamae</name>
    <dbReference type="NCBI Taxonomy" id="2912854"/>
    <lineage>
        <taxon>Bacteria</taxon>
        <taxon>Pseudomonadati</taxon>
        <taxon>Pseudomonadota</taxon>
        <taxon>Alphaproteobacteria</taxon>
        <taxon>Hyphomicrobiales</taxon>
        <taxon>Phyllobacteriaceae</taxon>
        <taxon>Mesorhizobium</taxon>
    </lineage>
</organism>
<evidence type="ECO:0000256" key="2">
    <source>
        <dbReference type="ARBA" id="ARBA00023002"/>
    </source>
</evidence>
<dbReference type="PIRSF" id="PIRSF000126">
    <property type="entry name" value="11-beta-HSD1"/>
    <property type="match status" value="1"/>
</dbReference>
<evidence type="ECO:0000313" key="5">
    <source>
        <dbReference type="EMBL" id="MCG7503979.1"/>
    </source>
</evidence>
<feature type="domain" description="Ketoreductase" evidence="4">
    <location>
        <begin position="13"/>
        <end position="195"/>
    </location>
</feature>
<keyword evidence="6" id="KW-1185">Reference proteome</keyword>
<dbReference type="PRINTS" id="PR00081">
    <property type="entry name" value="GDHRDH"/>
</dbReference>
<dbReference type="InterPro" id="IPR036291">
    <property type="entry name" value="NAD(P)-bd_dom_sf"/>
</dbReference>
<accession>A0ABS9Q984</accession>
<gene>
    <name evidence="5" type="ORF">L4923_02990</name>
</gene>
<dbReference type="PRINTS" id="PR00080">
    <property type="entry name" value="SDRFAMILY"/>
</dbReference>
<proteinExistence type="inferred from homology"/>
<reference evidence="5 6" key="1">
    <citation type="submission" date="2022-02" db="EMBL/GenBank/DDBJ databases">
        <title>Draft genome sequence of Mezorhizobium retamae strain IRAMC:0171 isolated from Retama raetam nodules.</title>
        <authorList>
            <person name="Bengaied R."/>
            <person name="Sbissi I."/>
            <person name="Huber K."/>
            <person name="Ghodbane F."/>
            <person name="Nouioui I."/>
            <person name="Tarhouni M."/>
            <person name="Gtari M."/>
        </authorList>
    </citation>
    <scope>NUCLEOTIDE SEQUENCE [LARGE SCALE GENOMIC DNA]</scope>
    <source>
        <strain evidence="5 6">IRAMC:0171</strain>
    </source>
</reference>
<evidence type="ECO:0000259" key="4">
    <source>
        <dbReference type="SMART" id="SM00822"/>
    </source>
</evidence>
<name>A0ABS9Q984_9HYPH</name>
<evidence type="ECO:0000256" key="3">
    <source>
        <dbReference type="RuleBase" id="RU000363"/>
    </source>
</evidence>
<dbReference type="PANTHER" id="PTHR43115">
    <property type="entry name" value="DEHYDROGENASE/REDUCTASE SDR FAMILY MEMBER 11"/>
    <property type="match status" value="1"/>
</dbReference>